<evidence type="ECO:0000256" key="1">
    <source>
        <dbReference type="SAM" id="MobiDB-lite"/>
    </source>
</evidence>
<evidence type="ECO:0000313" key="2">
    <source>
        <dbReference type="EMBL" id="KAK2755267.1"/>
    </source>
</evidence>
<accession>A0AAD9YCQ3</accession>
<feature type="region of interest" description="Disordered" evidence="1">
    <location>
        <begin position="87"/>
        <end position="122"/>
    </location>
</feature>
<keyword evidence="3" id="KW-1185">Reference proteome</keyword>
<evidence type="ECO:0000313" key="3">
    <source>
        <dbReference type="Proteomes" id="UP001281614"/>
    </source>
</evidence>
<name>A0AAD9YCQ3_COLKA</name>
<dbReference type="Proteomes" id="UP001281614">
    <property type="component" value="Unassembled WGS sequence"/>
</dbReference>
<gene>
    <name evidence="2" type="ORF">CKAH01_01159</name>
</gene>
<organism evidence="2 3">
    <name type="scientific">Colletotrichum kahawae</name>
    <name type="common">Coffee berry disease fungus</name>
    <dbReference type="NCBI Taxonomy" id="34407"/>
    <lineage>
        <taxon>Eukaryota</taxon>
        <taxon>Fungi</taxon>
        <taxon>Dikarya</taxon>
        <taxon>Ascomycota</taxon>
        <taxon>Pezizomycotina</taxon>
        <taxon>Sordariomycetes</taxon>
        <taxon>Hypocreomycetidae</taxon>
        <taxon>Glomerellales</taxon>
        <taxon>Glomerellaceae</taxon>
        <taxon>Colletotrichum</taxon>
        <taxon>Colletotrichum gloeosporioides species complex</taxon>
    </lineage>
</organism>
<dbReference type="AlphaFoldDB" id="A0AAD9YCQ3"/>
<dbReference type="EMBL" id="VYYT01000222">
    <property type="protein sequence ID" value="KAK2755267.1"/>
    <property type="molecule type" value="Genomic_DNA"/>
</dbReference>
<feature type="compositionally biased region" description="Polar residues" evidence="1">
    <location>
        <begin position="106"/>
        <end position="115"/>
    </location>
</feature>
<comment type="caution">
    <text evidence="2">The sequence shown here is derived from an EMBL/GenBank/DDBJ whole genome shotgun (WGS) entry which is preliminary data.</text>
</comment>
<proteinExistence type="predicted"/>
<protein>
    <submittedName>
        <fullName evidence="2">Uncharacterized protein</fullName>
    </submittedName>
</protein>
<feature type="region of interest" description="Disordered" evidence="1">
    <location>
        <begin position="159"/>
        <end position="186"/>
    </location>
</feature>
<sequence>MRSSTSILQAFVPPAPGPRLIAAFRLPPAWQRYPTIHEPVLALSRLGSLIRPIILSAHLHTHQTHISVLIPGQHPLIRQNPLVRGVTSQKKWGTRVRAPDSKKSPQKTPSVPTTGRRTLPRPSPRYLLSLSLTVSVSLSLMSWMAVRWPCAADVTAQPADAGRREGKSLRQATSKPPQHRRRGPATCTPVCRMLRRTAVGHWTNMVRRASLFRLCMLALGDVAYVCGMQVDTFGR</sequence>
<reference evidence="2" key="1">
    <citation type="submission" date="2023-02" db="EMBL/GenBank/DDBJ databases">
        <title>Colletotrichum kahawae CIFC_Que2 genome sequencing and assembly.</title>
        <authorList>
            <person name="Baroncelli R."/>
        </authorList>
    </citation>
    <scope>NUCLEOTIDE SEQUENCE</scope>
    <source>
        <strain evidence="2">CIFC_Que2</strain>
    </source>
</reference>